<dbReference type="AlphaFoldDB" id="A0A0D0CW96"/>
<organism evidence="2 3">
    <name type="scientific">Paxillus rubicundulus Ve08.2h10</name>
    <dbReference type="NCBI Taxonomy" id="930991"/>
    <lineage>
        <taxon>Eukaryota</taxon>
        <taxon>Fungi</taxon>
        <taxon>Dikarya</taxon>
        <taxon>Basidiomycota</taxon>
        <taxon>Agaricomycotina</taxon>
        <taxon>Agaricomycetes</taxon>
        <taxon>Agaricomycetidae</taxon>
        <taxon>Boletales</taxon>
        <taxon>Paxilineae</taxon>
        <taxon>Paxillaceae</taxon>
        <taxon>Paxillus</taxon>
    </lineage>
</organism>
<proteinExistence type="predicted"/>
<dbReference type="InterPro" id="IPR050863">
    <property type="entry name" value="CenT-Element_Derived"/>
</dbReference>
<keyword evidence="3" id="KW-1185">Reference proteome</keyword>
<dbReference type="Proteomes" id="UP000054538">
    <property type="component" value="Unassembled WGS sequence"/>
</dbReference>
<dbReference type="GO" id="GO:0003677">
    <property type="term" value="F:DNA binding"/>
    <property type="evidence" value="ECO:0007669"/>
    <property type="project" value="TreeGrafter"/>
</dbReference>
<feature type="domain" description="DDE-1" evidence="1">
    <location>
        <begin position="48"/>
        <end position="131"/>
    </location>
</feature>
<dbReference type="OrthoDB" id="162969at2759"/>
<evidence type="ECO:0000313" key="2">
    <source>
        <dbReference type="EMBL" id="KIK75361.1"/>
    </source>
</evidence>
<accession>A0A0D0CW96</accession>
<reference evidence="3" key="2">
    <citation type="submission" date="2015-01" db="EMBL/GenBank/DDBJ databases">
        <title>Evolutionary Origins and Diversification of the Mycorrhizal Mutualists.</title>
        <authorList>
            <consortium name="DOE Joint Genome Institute"/>
            <consortium name="Mycorrhizal Genomics Consortium"/>
            <person name="Kohler A."/>
            <person name="Kuo A."/>
            <person name="Nagy L.G."/>
            <person name="Floudas D."/>
            <person name="Copeland A."/>
            <person name="Barry K.W."/>
            <person name="Cichocki N."/>
            <person name="Veneault-Fourrey C."/>
            <person name="LaButti K."/>
            <person name="Lindquist E.A."/>
            <person name="Lipzen A."/>
            <person name="Lundell T."/>
            <person name="Morin E."/>
            <person name="Murat C."/>
            <person name="Riley R."/>
            <person name="Ohm R."/>
            <person name="Sun H."/>
            <person name="Tunlid A."/>
            <person name="Henrissat B."/>
            <person name="Grigoriev I.V."/>
            <person name="Hibbett D.S."/>
            <person name="Martin F."/>
        </authorList>
    </citation>
    <scope>NUCLEOTIDE SEQUENCE [LARGE SCALE GENOMIC DNA]</scope>
    <source>
        <strain evidence="3">Ve08.2h10</strain>
    </source>
</reference>
<evidence type="ECO:0000259" key="1">
    <source>
        <dbReference type="Pfam" id="PF03184"/>
    </source>
</evidence>
<protein>
    <recommendedName>
        <fullName evidence="1">DDE-1 domain-containing protein</fullName>
    </recommendedName>
</protein>
<dbReference type="Pfam" id="PF03184">
    <property type="entry name" value="DDE_1"/>
    <property type="match status" value="1"/>
</dbReference>
<sequence length="138" mass="16009">MRELIKEHRYQLHDIFNADESGLFYAMPPDHGLSDKQQSGVKGKKNQLMYLFMANADGSMKLPPLIIGKAQKPCAFKNKMGTQLGFYYQNNAKAWMTALLYQEWLLDWDQKLRDEMRKILLLQDNFAGHVIPDTLTNI</sequence>
<dbReference type="InParanoid" id="A0A0D0CW96"/>
<dbReference type="PANTHER" id="PTHR19303">
    <property type="entry name" value="TRANSPOSON"/>
    <property type="match status" value="1"/>
</dbReference>
<dbReference type="InterPro" id="IPR004875">
    <property type="entry name" value="DDE_SF_endonuclease_dom"/>
</dbReference>
<evidence type="ECO:0000313" key="3">
    <source>
        <dbReference type="Proteomes" id="UP000054538"/>
    </source>
</evidence>
<name>A0A0D0CW96_9AGAM</name>
<dbReference type="GO" id="GO:0005634">
    <property type="term" value="C:nucleus"/>
    <property type="evidence" value="ECO:0007669"/>
    <property type="project" value="TreeGrafter"/>
</dbReference>
<dbReference type="EMBL" id="KN828164">
    <property type="protein sequence ID" value="KIK75361.1"/>
    <property type="molecule type" value="Genomic_DNA"/>
</dbReference>
<dbReference type="PANTHER" id="PTHR19303:SF73">
    <property type="entry name" value="PROTEIN PDC2"/>
    <property type="match status" value="1"/>
</dbReference>
<reference evidence="2 3" key="1">
    <citation type="submission" date="2014-04" db="EMBL/GenBank/DDBJ databases">
        <authorList>
            <consortium name="DOE Joint Genome Institute"/>
            <person name="Kuo A."/>
            <person name="Kohler A."/>
            <person name="Jargeat P."/>
            <person name="Nagy L.G."/>
            <person name="Floudas D."/>
            <person name="Copeland A."/>
            <person name="Barry K.W."/>
            <person name="Cichocki N."/>
            <person name="Veneault-Fourrey C."/>
            <person name="LaButti K."/>
            <person name="Lindquist E.A."/>
            <person name="Lipzen A."/>
            <person name="Lundell T."/>
            <person name="Morin E."/>
            <person name="Murat C."/>
            <person name="Sun H."/>
            <person name="Tunlid A."/>
            <person name="Henrissat B."/>
            <person name="Grigoriev I.V."/>
            <person name="Hibbett D.S."/>
            <person name="Martin F."/>
            <person name="Nordberg H.P."/>
            <person name="Cantor M.N."/>
            <person name="Hua S.X."/>
        </authorList>
    </citation>
    <scope>NUCLEOTIDE SEQUENCE [LARGE SCALE GENOMIC DNA]</scope>
    <source>
        <strain evidence="2 3">Ve08.2h10</strain>
    </source>
</reference>
<gene>
    <name evidence="2" type="ORF">PAXRUDRAFT_173077</name>
</gene>
<dbReference type="HOGENOM" id="CLU_018294_2_3_1"/>
<dbReference type="STRING" id="930991.A0A0D0CW96"/>